<dbReference type="EMBL" id="JANPWB010000007">
    <property type="protein sequence ID" value="KAJ1173098.1"/>
    <property type="molecule type" value="Genomic_DNA"/>
</dbReference>
<dbReference type="AlphaFoldDB" id="A0AAV7T9J4"/>
<keyword evidence="2" id="KW-1185">Reference proteome</keyword>
<proteinExistence type="predicted"/>
<gene>
    <name evidence="1" type="ORF">NDU88_004939</name>
</gene>
<name>A0AAV7T9J4_PLEWA</name>
<evidence type="ECO:0000313" key="1">
    <source>
        <dbReference type="EMBL" id="KAJ1173098.1"/>
    </source>
</evidence>
<reference evidence="1" key="1">
    <citation type="journal article" date="2022" name="bioRxiv">
        <title>Sequencing and chromosome-scale assembly of the giantPleurodeles waltlgenome.</title>
        <authorList>
            <person name="Brown T."/>
            <person name="Elewa A."/>
            <person name="Iarovenko S."/>
            <person name="Subramanian E."/>
            <person name="Araus A.J."/>
            <person name="Petzold A."/>
            <person name="Susuki M."/>
            <person name="Suzuki K.-i.T."/>
            <person name="Hayashi T."/>
            <person name="Toyoda A."/>
            <person name="Oliveira C."/>
            <person name="Osipova E."/>
            <person name="Leigh N.D."/>
            <person name="Simon A."/>
            <person name="Yun M.H."/>
        </authorList>
    </citation>
    <scope>NUCLEOTIDE SEQUENCE</scope>
    <source>
        <strain evidence="1">20211129_DDA</strain>
        <tissue evidence="1">Liver</tissue>
    </source>
</reference>
<sequence length="80" mass="9067">MMATTSSSSMPKTSATVPLIKLHTIDNDHTLDEDHTVAEDSVIDQEHSIDKYIDERRENRVDDTTDNTVGLVNETNIFYK</sequence>
<accession>A0AAV7T9J4</accession>
<protein>
    <submittedName>
        <fullName evidence="1">Uncharacterized protein</fullName>
    </submittedName>
</protein>
<comment type="caution">
    <text evidence="1">The sequence shown here is derived from an EMBL/GenBank/DDBJ whole genome shotgun (WGS) entry which is preliminary data.</text>
</comment>
<evidence type="ECO:0000313" key="2">
    <source>
        <dbReference type="Proteomes" id="UP001066276"/>
    </source>
</evidence>
<organism evidence="1 2">
    <name type="scientific">Pleurodeles waltl</name>
    <name type="common">Iberian ribbed newt</name>
    <dbReference type="NCBI Taxonomy" id="8319"/>
    <lineage>
        <taxon>Eukaryota</taxon>
        <taxon>Metazoa</taxon>
        <taxon>Chordata</taxon>
        <taxon>Craniata</taxon>
        <taxon>Vertebrata</taxon>
        <taxon>Euteleostomi</taxon>
        <taxon>Amphibia</taxon>
        <taxon>Batrachia</taxon>
        <taxon>Caudata</taxon>
        <taxon>Salamandroidea</taxon>
        <taxon>Salamandridae</taxon>
        <taxon>Pleurodelinae</taxon>
        <taxon>Pleurodeles</taxon>
    </lineage>
</organism>
<dbReference type="Proteomes" id="UP001066276">
    <property type="component" value="Chromosome 4_1"/>
</dbReference>